<comment type="caution">
    <text evidence="1">The sequence shown here is derived from an EMBL/GenBank/DDBJ whole genome shotgun (WGS) entry which is preliminary data.</text>
</comment>
<gene>
    <name evidence="1" type="ORF">ACFQ1S_31740</name>
</gene>
<feature type="non-terminal residue" evidence="1">
    <location>
        <position position="75"/>
    </location>
</feature>
<evidence type="ECO:0000313" key="2">
    <source>
        <dbReference type="Proteomes" id="UP001597045"/>
    </source>
</evidence>
<protein>
    <submittedName>
        <fullName evidence="1">Uncharacterized protein</fullName>
    </submittedName>
</protein>
<proteinExistence type="predicted"/>
<accession>A0ABW3MHC9</accession>
<dbReference type="Proteomes" id="UP001597045">
    <property type="component" value="Unassembled WGS sequence"/>
</dbReference>
<sequence>MHPEFPVRHAWAEPIPGEGELWSIARSNEATPKCAAFGQDIVDPLFPALVRELLHDPVFDMRLYTCFLIDATPFR</sequence>
<reference evidence="2" key="1">
    <citation type="journal article" date="2019" name="Int. J. Syst. Evol. Microbiol.">
        <title>The Global Catalogue of Microorganisms (GCM) 10K type strain sequencing project: providing services to taxonomists for standard genome sequencing and annotation.</title>
        <authorList>
            <consortium name="The Broad Institute Genomics Platform"/>
            <consortium name="The Broad Institute Genome Sequencing Center for Infectious Disease"/>
            <person name="Wu L."/>
            <person name="Ma J."/>
        </authorList>
    </citation>
    <scope>NUCLEOTIDE SEQUENCE [LARGE SCALE GENOMIC DNA]</scope>
    <source>
        <strain evidence="2">JCM 31486</strain>
    </source>
</reference>
<organism evidence="1 2">
    <name type="scientific">Kibdelosporangium lantanae</name>
    <dbReference type="NCBI Taxonomy" id="1497396"/>
    <lineage>
        <taxon>Bacteria</taxon>
        <taxon>Bacillati</taxon>
        <taxon>Actinomycetota</taxon>
        <taxon>Actinomycetes</taxon>
        <taxon>Pseudonocardiales</taxon>
        <taxon>Pseudonocardiaceae</taxon>
        <taxon>Kibdelosporangium</taxon>
    </lineage>
</organism>
<name>A0ABW3MHC9_9PSEU</name>
<dbReference type="EMBL" id="JBHTIS010002397">
    <property type="protein sequence ID" value="MFD1049781.1"/>
    <property type="molecule type" value="Genomic_DNA"/>
</dbReference>
<evidence type="ECO:0000313" key="1">
    <source>
        <dbReference type="EMBL" id="MFD1049781.1"/>
    </source>
</evidence>
<keyword evidence="2" id="KW-1185">Reference proteome</keyword>